<organism evidence="6 7">
    <name type="scientific">Persephonella atlantica</name>
    <dbReference type="NCBI Taxonomy" id="2699429"/>
    <lineage>
        <taxon>Bacteria</taxon>
        <taxon>Pseudomonadati</taxon>
        <taxon>Aquificota</taxon>
        <taxon>Aquificia</taxon>
        <taxon>Aquificales</taxon>
        <taxon>Hydrogenothermaceae</taxon>
        <taxon>Persephonella</taxon>
    </lineage>
</organism>
<feature type="domain" description="Aminotransferase class I/classII large" evidence="5">
    <location>
        <begin position="29"/>
        <end position="367"/>
    </location>
</feature>
<dbReference type="InterPro" id="IPR004839">
    <property type="entry name" value="Aminotransferase_I/II_large"/>
</dbReference>
<dbReference type="SUPFAM" id="SSF53383">
    <property type="entry name" value="PLP-dependent transferases"/>
    <property type="match status" value="1"/>
</dbReference>
<keyword evidence="3" id="KW-0808">Transferase</keyword>
<evidence type="ECO:0000256" key="3">
    <source>
        <dbReference type="ARBA" id="ARBA00022679"/>
    </source>
</evidence>
<dbReference type="EMBL" id="JAACYA010000001">
    <property type="protein sequence ID" value="MBK3332242.1"/>
    <property type="molecule type" value="Genomic_DNA"/>
</dbReference>
<dbReference type="PANTHER" id="PTHR13693">
    <property type="entry name" value="CLASS II AMINOTRANSFERASE/8-AMINO-7-OXONONANOATE SYNTHASE"/>
    <property type="match status" value="1"/>
</dbReference>
<comment type="cofactor">
    <cofactor evidence="1">
        <name>pyridoxal 5'-phosphate</name>
        <dbReference type="ChEBI" id="CHEBI:597326"/>
    </cofactor>
</comment>
<protein>
    <submittedName>
        <fullName evidence="6">8-amino-7-oxononanoate synthase</fullName>
    </submittedName>
</protein>
<name>A0ABS1GH47_9AQUI</name>
<dbReference type="Proteomes" id="UP000772812">
    <property type="component" value="Unassembled WGS sequence"/>
</dbReference>
<keyword evidence="4" id="KW-0663">Pyridoxal phosphate</keyword>
<comment type="similarity">
    <text evidence="2">Belongs to the class-II pyridoxal-phosphate-dependent aminotransferase family. BioF subfamily.</text>
</comment>
<dbReference type="RefSeq" id="WP_200673624.1">
    <property type="nucleotide sequence ID" value="NZ_JAACYA010000001.1"/>
</dbReference>
<dbReference type="InterPro" id="IPR015424">
    <property type="entry name" value="PyrdxlP-dep_Trfase"/>
</dbReference>
<proteinExistence type="inferred from homology"/>
<reference evidence="6 7" key="1">
    <citation type="journal article" date="2021" name="Syst. Appl. Microbiol.">
        <title>Persephonella atlantica sp. nov.: How to adapt to physico-chemical gradients in high temperature hydrothermal habitats.</title>
        <authorList>
            <person name="Francois D.X."/>
            <person name="Godfroy A."/>
            <person name="Mathien C."/>
            <person name="Aube J."/>
            <person name="Cathalot C."/>
            <person name="Lesongeur F."/>
            <person name="L'Haridon S."/>
            <person name="Philippon X."/>
            <person name="Roussel E.G."/>
        </authorList>
    </citation>
    <scope>NUCLEOTIDE SEQUENCE [LARGE SCALE GENOMIC DNA]</scope>
    <source>
        <strain evidence="6 7">MO1340</strain>
    </source>
</reference>
<evidence type="ECO:0000256" key="2">
    <source>
        <dbReference type="ARBA" id="ARBA00010008"/>
    </source>
</evidence>
<dbReference type="PANTHER" id="PTHR13693:SF77">
    <property type="entry name" value="8-AMINO-7-OXONONANOATE SYNTHASE"/>
    <property type="match status" value="1"/>
</dbReference>
<evidence type="ECO:0000313" key="6">
    <source>
        <dbReference type="EMBL" id="MBK3332242.1"/>
    </source>
</evidence>
<accession>A0ABS1GH47</accession>
<keyword evidence="7" id="KW-1185">Reference proteome</keyword>
<evidence type="ECO:0000256" key="1">
    <source>
        <dbReference type="ARBA" id="ARBA00001933"/>
    </source>
</evidence>
<dbReference type="Gene3D" id="3.40.640.10">
    <property type="entry name" value="Type I PLP-dependent aspartate aminotransferase-like (Major domain)"/>
    <property type="match status" value="1"/>
</dbReference>
<gene>
    <name evidence="6" type="ORF">GWK41_04075</name>
</gene>
<evidence type="ECO:0000256" key="4">
    <source>
        <dbReference type="ARBA" id="ARBA00022898"/>
    </source>
</evidence>
<dbReference type="InterPro" id="IPR015421">
    <property type="entry name" value="PyrdxlP-dep_Trfase_major"/>
</dbReference>
<sequence length="379" mass="42860">MDFLEKLKKELKEIKNKNLYRERVILPEDVIDFSSNDYLGLKDDLETKKAVCENISRLSVGSGASALISGYTQVQRELEEFIAHFKKTESCLVVGSGYLANTGLLQALATEEDIIFSDQLNHASIIDGVRLSKAKKIIYRHNNMNDLEDKLKKTNCRGTKFIVTDGVFSMEGDIVNYRELKTLADRYRAVIIIDDAHSTGILGGGRGTLFHFGMEPEGNVIQVGTLSKAAGSYGAFICGSKTLIEYLINRMRTQIFSTALSPLQNFVSLVNMKKLSQEAFRREKLFRLTRFLVKKAKDAGIPIRYYGTPILTLIVEEEKKALFVRDYLLKNRLFVQAIRPPTVPKKSSRLRITISYKHTENDINLLLKCLKTALESYHG</sequence>
<comment type="caution">
    <text evidence="6">The sequence shown here is derived from an EMBL/GenBank/DDBJ whole genome shotgun (WGS) entry which is preliminary data.</text>
</comment>
<dbReference type="InterPro" id="IPR015422">
    <property type="entry name" value="PyrdxlP-dep_Trfase_small"/>
</dbReference>
<dbReference type="InterPro" id="IPR050087">
    <property type="entry name" value="AON_synthase_class-II"/>
</dbReference>
<dbReference type="Pfam" id="PF00155">
    <property type="entry name" value="Aminotran_1_2"/>
    <property type="match status" value="1"/>
</dbReference>
<dbReference type="CDD" id="cd06454">
    <property type="entry name" value="KBL_like"/>
    <property type="match status" value="1"/>
</dbReference>
<evidence type="ECO:0000259" key="5">
    <source>
        <dbReference type="Pfam" id="PF00155"/>
    </source>
</evidence>
<evidence type="ECO:0000313" key="7">
    <source>
        <dbReference type="Proteomes" id="UP000772812"/>
    </source>
</evidence>
<dbReference type="Gene3D" id="3.90.1150.10">
    <property type="entry name" value="Aspartate Aminotransferase, domain 1"/>
    <property type="match status" value="1"/>
</dbReference>